<dbReference type="InterPro" id="IPR001810">
    <property type="entry name" value="F-box_dom"/>
</dbReference>
<dbReference type="Pfam" id="PF12937">
    <property type="entry name" value="F-box-like"/>
    <property type="match status" value="1"/>
</dbReference>
<gene>
    <name evidence="2" type="ORF">AURDEDRAFT_154918</name>
</gene>
<dbReference type="EMBL" id="JH687900">
    <property type="protein sequence ID" value="EJD35195.1"/>
    <property type="molecule type" value="Genomic_DNA"/>
</dbReference>
<name>J0WSR4_AURST</name>
<proteinExistence type="predicted"/>
<dbReference type="KEGG" id="adl:AURDEDRAFT_154918"/>
<keyword evidence="3" id="KW-1185">Reference proteome</keyword>
<dbReference type="AlphaFoldDB" id="J0WSR4"/>
<dbReference type="InterPro" id="IPR036047">
    <property type="entry name" value="F-box-like_dom_sf"/>
</dbReference>
<feature type="non-terminal residue" evidence="2">
    <location>
        <position position="505"/>
    </location>
</feature>
<evidence type="ECO:0000259" key="1">
    <source>
        <dbReference type="Pfam" id="PF12937"/>
    </source>
</evidence>
<evidence type="ECO:0000313" key="3">
    <source>
        <dbReference type="Proteomes" id="UP000006514"/>
    </source>
</evidence>
<organism evidence="2 3">
    <name type="scientific">Auricularia subglabra (strain TFB-10046 / SS5)</name>
    <name type="common">White-rot fungus</name>
    <name type="synonym">Auricularia delicata (strain TFB10046)</name>
    <dbReference type="NCBI Taxonomy" id="717982"/>
    <lineage>
        <taxon>Eukaryota</taxon>
        <taxon>Fungi</taxon>
        <taxon>Dikarya</taxon>
        <taxon>Basidiomycota</taxon>
        <taxon>Agaricomycotina</taxon>
        <taxon>Agaricomycetes</taxon>
        <taxon>Auriculariales</taxon>
        <taxon>Auriculariaceae</taxon>
        <taxon>Auricularia</taxon>
    </lineage>
</organism>
<dbReference type="Gene3D" id="1.20.1280.50">
    <property type="match status" value="1"/>
</dbReference>
<dbReference type="InParanoid" id="J0WSR4"/>
<reference evidence="3" key="1">
    <citation type="journal article" date="2012" name="Science">
        <title>The Paleozoic origin of enzymatic lignin decomposition reconstructed from 31 fungal genomes.</title>
        <authorList>
            <person name="Floudas D."/>
            <person name="Binder M."/>
            <person name="Riley R."/>
            <person name="Barry K."/>
            <person name="Blanchette R.A."/>
            <person name="Henrissat B."/>
            <person name="Martinez A.T."/>
            <person name="Otillar R."/>
            <person name="Spatafora J.W."/>
            <person name="Yadav J.S."/>
            <person name="Aerts A."/>
            <person name="Benoit I."/>
            <person name="Boyd A."/>
            <person name="Carlson A."/>
            <person name="Copeland A."/>
            <person name="Coutinho P.M."/>
            <person name="de Vries R.P."/>
            <person name="Ferreira P."/>
            <person name="Findley K."/>
            <person name="Foster B."/>
            <person name="Gaskell J."/>
            <person name="Glotzer D."/>
            <person name="Gorecki P."/>
            <person name="Heitman J."/>
            <person name="Hesse C."/>
            <person name="Hori C."/>
            <person name="Igarashi K."/>
            <person name="Jurgens J.A."/>
            <person name="Kallen N."/>
            <person name="Kersten P."/>
            <person name="Kohler A."/>
            <person name="Kuees U."/>
            <person name="Kumar T.K.A."/>
            <person name="Kuo A."/>
            <person name="LaButti K."/>
            <person name="Larrondo L.F."/>
            <person name="Lindquist E."/>
            <person name="Ling A."/>
            <person name="Lombard V."/>
            <person name="Lucas S."/>
            <person name="Lundell T."/>
            <person name="Martin R."/>
            <person name="McLaughlin D.J."/>
            <person name="Morgenstern I."/>
            <person name="Morin E."/>
            <person name="Murat C."/>
            <person name="Nagy L.G."/>
            <person name="Nolan M."/>
            <person name="Ohm R.A."/>
            <person name="Patyshakuliyeva A."/>
            <person name="Rokas A."/>
            <person name="Ruiz-Duenas F.J."/>
            <person name="Sabat G."/>
            <person name="Salamov A."/>
            <person name="Samejima M."/>
            <person name="Schmutz J."/>
            <person name="Slot J.C."/>
            <person name="St John F."/>
            <person name="Stenlid J."/>
            <person name="Sun H."/>
            <person name="Sun S."/>
            <person name="Syed K."/>
            <person name="Tsang A."/>
            <person name="Wiebenga A."/>
            <person name="Young D."/>
            <person name="Pisabarro A."/>
            <person name="Eastwood D.C."/>
            <person name="Martin F."/>
            <person name="Cullen D."/>
            <person name="Grigoriev I.V."/>
            <person name="Hibbett D.S."/>
        </authorList>
    </citation>
    <scope>NUCLEOTIDE SEQUENCE [LARGE SCALE GENOMIC DNA]</scope>
    <source>
        <strain evidence="3">TFB10046</strain>
    </source>
</reference>
<dbReference type="Proteomes" id="UP000006514">
    <property type="component" value="Unassembled WGS sequence"/>
</dbReference>
<accession>J0WSR4</accession>
<sequence length="505" mass="55916">MARSPVLLQQLLPNIRNDLTSAFHAARTAHGVTTKDMAEQLCEEVSELFESALADIRRSHNCLHSRAVAVSPEIWCNIWSFLAPHELARVTHVCSHWRDIALGSSRLWSHVVFDNTAQHELTGSDVHECGRLSLACGHGLSRMIEWLSRSRAAALSVDLRVHHRCASIWLSHVISAALKPHSERLRSLTCRFSSPTFFSDVLAGIRVFPALTSLRFLSLRDYAGTVGVKWGMGHLRYRELSLPVLREFVGRDLYWRQDDEMLMLSRLEVLECFVDAPPALLRILARSPRLQTLAAVLGWNDEDAAVLPAADFDSDSLAPHMRTTIFANATPAYEPLLAPILRRPSVRYASVSYAALGGHETPALFAPLGDDLRLSVADMSSRLKVEVSDARGTTRALALPRAVVLEPIDALPLALGGVRLATLQSLTLAWELRGALLHATLAAPQLKSIRLLVREQRLGEDIQGFTRPFFPSLAVAVLESAEHGEHCVLPRRLVDEYLSALSKNP</sequence>
<dbReference type="OrthoDB" id="3365698at2759"/>
<evidence type="ECO:0000313" key="2">
    <source>
        <dbReference type="EMBL" id="EJD35195.1"/>
    </source>
</evidence>
<protein>
    <recommendedName>
        <fullName evidence="1">F-box domain-containing protein</fullName>
    </recommendedName>
</protein>
<dbReference type="SUPFAM" id="SSF81383">
    <property type="entry name" value="F-box domain"/>
    <property type="match status" value="1"/>
</dbReference>
<feature type="domain" description="F-box" evidence="1">
    <location>
        <begin position="72"/>
        <end position="113"/>
    </location>
</feature>